<accession>A0ACC2RAR2</accession>
<protein>
    <submittedName>
        <fullName evidence="1">Uncharacterized protein</fullName>
    </submittedName>
</protein>
<reference evidence="1" key="1">
    <citation type="submission" date="2023-03" db="EMBL/GenBank/DDBJ databases">
        <title>Chromosome-level genomes of two armyworms, Mythimna separata and Mythimna loreyi, provide insights into the biosynthesis and reception of sex pheromones.</title>
        <authorList>
            <person name="Zhao H."/>
        </authorList>
    </citation>
    <scope>NUCLEOTIDE SEQUENCE</scope>
    <source>
        <strain evidence="1">BeijingLab</strain>
    </source>
</reference>
<dbReference type="EMBL" id="CM056778">
    <property type="protein sequence ID" value="KAJ8736718.1"/>
    <property type="molecule type" value="Genomic_DNA"/>
</dbReference>
<evidence type="ECO:0000313" key="2">
    <source>
        <dbReference type="Proteomes" id="UP001231649"/>
    </source>
</evidence>
<keyword evidence="2" id="KW-1185">Reference proteome</keyword>
<dbReference type="Proteomes" id="UP001231649">
    <property type="component" value="Chromosome 2"/>
</dbReference>
<gene>
    <name evidence="1" type="ORF">PYW08_007374</name>
</gene>
<comment type="caution">
    <text evidence="1">The sequence shown here is derived from an EMBL/GenBank/DDBJ whole genome shotgun (WGS) entry which is preliminary data.</text>
</comment>
<name>A0ACC2RAR2_9NEOP</name>
<evidence type="ECO:0000313" key="1">
    <source>
        <dbReference type="EMBL" id="KAJ8736718.1"/>
    </source>
</evidence>
<sequence length="202" mass="22789">MAAALPPVKVPALERLSQLSILYLKQTSKNYDGNTFAVFGAADEVVLTMKEVVPELIYVGRPRRPFTFHGFDNMGMKLFTFTRSLESAIYTHKVELFMDEKLVNVIQVAPTMMTPIFNINDGLNNPILRIKGKKTDFNYFQLQTKDKAGIGAIQRLYPSCSTENYTLIDNYTISVPVDLAVSYKIAVIVACVYIDFIFHEGK</sequence>
<organism evidence="1 2">
    <name type="scientific">Mythimna loreyi</name>
    <dbReference type="NCBI Taxonomy" id="667449"/>
    <lineage>
        <taxon>Eukaryota</taxon>
        <taxon>Metazoa</taxon>
        <taxon>Ecdysozoa</taxon>
        <taxon>Arthropoda</taxon>
        <taxon>Hexapoda</taxon>
        <taxon>Insecta</taxon>
        <taxon>Pterygota</taxon>
        <taxon>Neoptera</taxon>
        <taxon>Endopterygota</taxon>
        <taxon>Lepidoptera</taxon>
        <taxon>Glossata</taxon>
        <taxon>Ditrysia</taxon>
        <taxon>Noctuoidea</taxon>
        <taxon>Noctuidae</taxon>
        <taxon>Noctuinae</taxon>
        <taxon>Hadenini</taxon>
        <taxon>Mythimna</taxon>
    </lineage>
</organism>
<proteinExistence type="predicted"/>